<dbReference type="Pfam" id="PF13196">
    <property type="entry name" value="DUF4012"/>
    <property type="match status" value="1"/>
</dbReference>
<name>A0A2M8EKF7_UNCKA</name>
<keyword evidence="1" id="KW-1133">Transmembrane helix</keyword>
<evidence type="ECO:0000313" key="3">
    <source>
        <dbReference type="Proteomes" id="UP000228781"/>
    </source>
</evidence>
<organism evidence="2 3">
    <name type="scientific">candidate division WWE3 bacterium CG_4_9_14_0_2_um_filter_48_10</name>
    <dbReference type="NCBI Taxonomy" id="1975078"/>
    <lineage>
        <taxon>Bacteria</taxon>
        <taxon>Katanobacteria</taxon>
    </lineage>
</organism>
<evidence type="ECO:0008006" key="4">
    <source>
        <dbReference type="Google" id="ProtNLM"/>
    </source>
</evidence>
<proteinExistence type="predicted"/>
<keyword evidence="1" id="KW-0812">Transmembrane</keyword>
<reference evidence="3" key="1">
    <citation type="submission" date="2017-09" db="EMBL/GenBank/DDBJ databases">
        <title>Depth-based differentiation of microbial function through sediment-hosted aquifers and enrichment of novel symbionts in the deep terrestrial subsurface.</title>
        <authorList>
            <person name="Probst A.J."/>
            <person name="Ladd B."/>
            <person name="Jarett J.K."/>
            <person name="Geller-Mcgrath D.E."/>
            <person name="Sieber C.M.K."/>
            <person name="Emerson J.B."/>
            <person name="Anantharaman K."/>
            <person name="Thomas B.C."/>
            <person name="Malmstrom R."/>
            <person name="Stieglmeier M."/>
            <person name="Klingl A."/>
            <person name="Woyke T."/>
            <person name="Ryan C.M."/>
            <person name="Banfield J.F."/>
        </authorList>
    </citation>
    <scope>NUCLEOTIDE SEQUENCE [LARGE SCALE GENOMIC DNA]</scope>
</reference>
<gene>
    <name evidence="2" type="ORF">CO059_00135</name>
</gene>
<feature type="transmembrane region" description="Helical" evidence="1">
    <location>
        <begin position="50"/>
        <end position="69"/>
    </location>
</feature>
<evidence type="ECO:0000256" key="1">
    <source>
        <dbReference type="SAM" id="Phobius"/>
    </source>
</evidence>
<dbReference type="AlphaFoldDB" id="A0A2M8EKF7"/>
<dbReference type="EMBL" id="PFSK01000003">
    <property type="protein sequence ID" value="PJC23218.1"/>
    <property type="molecule type" value="Genomic_DNA"/>
</dbReference>
<evidence type="ECO:0000313" key="2">
    <source>
        <dbReference type="EMBL" id="PJC23218.1"/>
    </source>
</evidence>
<accession>A0A2M8EKF7</accession>
<protein>
    <recommendedName>
        <fullName evidence="4">DUF4012 domain-containing protein</fullName>
    </recommendedName>
</protein>
<dbReference type="Proteomes" id="UP000228781">
    <property type="component" value="Unassembled WGS sequence"/>
</dbReference>
<dbReference type="InterPro" id="IPR025101">
    <property type="entry name" value="DUF4012"/>
</dbReference>
<comment type="caution">
    <text evidence="2">The sequence shown here is derived from an EMBL/GenBank/DDBJ whole genome shotgun (WGS) entry which is preliminary data.</text>
</comment>
<sequence>MIDLLNPEYSRKIYQDRLSETVAPQSPSRKAGFKNLFGKVKIPKPSWRKLFFCLIGLLIFLGLGFFFLLRPAFSLYTGIKNTEVVVSELQTAFAKKDLTVVEHALAKLETELAKMRGSYQRLRYLKKIPVISGYYRDGEHLLGAASLSAEGGKELLDAISSFSDVLGLTEGFGKILTTEQQAISLARILPRITPQIDTALGKLFLVKVELEEINPAHYPEEIRGMKLRFWLQEVKKMISEFEPFLRETRTIVEVLPHLLGVPERTYLVLFQNDAELRATGGFITAFGLVTVKDGRVVATDQHGIGYANGRIPYIRPPDPLRRYLKVHTWHLSDSNFSPDFKLSARKAVEMWRMTNLPQTSFVVAITTEAAREMLEFIGPVKLPNYPYDLSRYSWLPSDCRAGGDRFTATNLVCRLEYYVEKFRPDIAARKYDRKLILGDLMDAIINKITSSSVEIRPKLLDFTFTLLNQKNILLYSTNPKEQELIEKLGYAGRIKDYPSAHSTSSEQAGSGQAAGDYLHISDSNFGGKKTDLYMREGVEQSLVRLRDGRWRKTVKINYFNPQKYDNWLSANYKDFVRLLVPKGSKLVKIEGASQQWGSWNEVGKTVFGAFFTLLPQKEHTLTFVYDLPEGSVGENYQLLMQKQPGTNITLVKVKIGDKIESFELKTDREITVDY</sequence>
<keyword evidence="1" id="KW-0472">Membrane</keyword>